<keyword evidence="2" id="KW-1185">Reference proteome</keyword>
<dbReference type="Pfam" id="PF13563">
    <property type="entry name" value="2_5_RNA_ligase2"/>
    <property type="match status" value="1"/>
</dbReference>
<dbReference type="RefSeq" id="WP_218469629.1">
    <property type="nucleotide sequence ID" value="NZ_BAABJN010000011.1"/>
</dbReference>
<accession>A0ABX8RHG0</accession>
<name>A0ABX8RHG0_NOCIO</name>
<reference evidence="1 2" key="1">
    <citation type="submission" date="2021-07" db="EMBL/GenBank/DDBJ databases">
        <title>Whole Genome Sequence of Nocardia Iowensis.</title>
        <authorList>
            <person name="Lamm A."/>
            <person name="Collins-Fairclough A.M."/>
            <person name="Bunk B."/>
            <person name="Sproer C."/>
        </authorList>
    </citation>
    <scope>NUCLEOTIDE SEQUENCE [LARGE SCALE GENOMIC DNA]</scope>
    <source>
        <strain evidence="1 2">NRRL 5646</strain>
    </source>
</reference>
<evidence type="ECO:0000313" key="2">
    <source>
        <dbReference type="Proteomes" id="UP000694257"/>
    </source>
</evidence>
<keyword evidence="1" id="KW-0436">Ligase</keyword>
<dbReference type="GO" id="GO:0016874">
    <property type="term" value="F:ligase activity"/>
    <property type="evidence" value="ECO:0007669"/>
    <property type="project" value="UniProtKB-KW"/>
</dbReference>
<evidence type="ECO:0000313" key="1">
    <source>
        <dbReference type="EMBL" id="QXN88746.1"/>
    </source>
</evidence>
<dbReference type="EMBL" id="CP078145">
    <property type="protein sequence ID" value="QXN88746.1"/>
    <property type="molecule type" value="Genomic_DNA"/>
</dbReference>
<sequence length="234" mass="26342">MTATSKRPFPFLGPASTSDAEAIRDNDWSAFQHLPTVYDHWSLKPWSPGQAGYYWYLTFSDPALVELASHCQTELAHDGLDPVPLDGLHLTMLNIGRTDDVTGHELARIADAGRVAVASVKPFRLSVGPLTGSRSALRFSVTPWDQLLDLHRRLRSATAQHRDGSRLAETAEFRPHLGVGYLNRRQDAQQLIKDVSELRELPPVTVRVHEIHLVELRRVNREYKWENRAVVALG</sequence>
<proteinExistence type="predicted"/>
<dbReference type="Proteomes" id="UP000694257">
    <property type="component" value="Chromosome"/>
</dbReference>
<organism evidence="1 2">
    <name type="scientific">Nocardia iowensis</name>
    <dbReference type="NCBI Taxonomy" id="204891"/>
    <lineage>
        <taxon>Bacteria</taxon>
        <taxon>Bacillati</taxon>
        <taxon>Actinomycetota</taxon>
        <taxon>Actinomycetes</taxon>
        <taxon>Mycobacteriales</taxon>
        <taxon>Nocardiaceae</taxon>
        <taxon>Nocardia</taxon>
    </lineage>
</organism>
<protein>
    <submittedName>
        <fullName evidence="1">2'-5' RNA ligase family protein</fullName>
    </submittedName>
</protein>
<gene>
    <name evidence="1" type="ORF">KV110_24505</name>
</gene>